<dbReference type="Gene3D" id="1.20.1530.10">
    <property type="entry name" value="Na+/H+ antiporter like domain"/>
    <property type="match status" value="1"/>
</dbReference>
<comment type="subcellular location">
    <subcellularLocation>
        <location evidence="1">Cell inner membrane</location>
        <topology evidence="1">Multi-pass membrane protein</topology>
    </subcellularLocation>
</comment>
<evidence type="ECO:0000256" key="3">
    <source>
        <dbReference type="ARBA" id="ARBA00022692"/>
    </source>
</evidence>
<dbReference type="GO" id="GO:0015385">
    <property type="term" value="F:sodium:proton antiporter activity"/>
    <property type="evidence" value="ECO:0007669"/>
    <property type="project" value="TreeGrafter"/>
</dbReference>
<dbReference type="GO" id="GO:0006885">
    <property type="term" value="P:regulation of pH"/>
    <property type="evidence" value="ECO:0007669"/>
    <property type="project" value="InterPro"/>
</dbReference>
<name>A0A0F9VUP0_9ZZZZ</name>
<evidence type="ECO:0000313" key="7">
    <source>
        <dbReference type="EMBL" id="KKN69463.1"/>
    </source>
</evidence>
<keyword evidence="4 6" id="KW-1133">Transmembrane helix</keyword>
<feature type="transmembrane region" description="Helical" evidence="6">
    <location>
        <begin position="117"/>
        <end position="139"/>
    </location>
</feature>
<evidence type="ECO:0000256" key="4">
    <source>
        <dbReference type="ARBA" id="ARBA00022989"/>
    </source>
</evidence>
<keyword evidence="2" id="KW-1003">Cell membrane</keyword>
<dbReference type="EMBL" id="LAZR01000426">
    <property type="protein sequence ID" value="KKN69463.1"/>
    <property type="molecule type" value="Genomic_DNA"/>
</dbReference>
<proteinExistence type="inferred from homology"/>
<dbReference type="HAMAP" id="MF_01844">
    <property type="entry name" value="NhaA"/>
    <property type="match status" value="1"/>
</dbReference>
<keyword evidence="3 6" id="KW-0812">Transmembrane</keyword>
<evidence type="ECO:0000256" key="5">
    <source>
        <dbReference type="ARBA" id="ARBA00023136"/>
    </source>
</evidence>
<feature type="transmembrane region" description="Helical" evidence="6">
    <location>
        <begin position="206"/>
        <end position="226"/>
    </location>
</feature>
<feature type="transmembrane region" description="Helical" evidence="6">
    <location>
        <begin position="233"/>
        <end position="260"/>
    </location>
</feature>
<dbReference type="NCBIfam" id="TIGR00773">
    <property type="entry name" value="NhaA"/>
    <property type="match status" value="1"/>
</dbReference>
<sequence length="461" mass="49522">MSDHNNTSRDNDPGVYSAPWEKSFEKFIGPIEEFIHRQTTSGLLLMSSAILALILANGPFAEAYLHILHTPISVGVANWAVQMSLHHWINDGLMALFFFVVGLELKREILVGELAKIRNAILPIAAAIGGMVVPALIYFAINPEGDAAKGWGIPMATDIAFAVGALALLASRVPKALITFLVALAIVDDLGAVLVIALFYTETIVITPLFIAGGLFVLLLAFNMLGIRRTLPYFAVAVALWYALLLSGVHPTLAGILGAMSVPAMPKYDPKLFSEHVKELMEKFDASHQPGQSIMTNDRLRSVVQNLENSVISVGVPLKRLERTWHSPVAYVIIPIFALANAGIPLEFGSLTETMTHPVMLGVSLGLILGKFIGIAGVSWLVLKFGVAELPKDTRFTQIAGVSLLAGIGFTMSIFVAQLGFANNEELLLMAKTGILGASLLAGVAGYVWLYVVSKPTTIPS</sequence>
<feature type="transmembrane region" description="Helical" evidence="6">
    <location>
        <begin position="151"/>
        <end position="170"/>
    </location>
</feature>
<evidence type="ECO:0000256" key="2">
    <source>
        <dbReference type="ARBA" id="ARBA00022475"/>
    </source>
</evidence>
<keyword evidence="5 6" id="KW-0472">Membrane</keyword>
<gene>
    <name evidence="7" type="ORF">LCGC14_0441000</name>
</gene>
<reference evidence="7" key="1">
    <citation type="journal article" date="2015" name="Nature">
        <title>Complex archaea that bridge the gap between prokaryotes and eukaryotes.</title>
        <authorList>
            <person name="Spang A."/>
            <person name="Saw J.H."/>
            <person name="Jorgensen S.L."/>
            <person name="Zaremba-Niedzwiedzka K."/>
            <person name="Martijn J."/>
            <person name="Lind A.E."/>
            <person name="van Eijk R."/>
            <person name="Schleper C."/>
            <person name="Guy L."/>
            <person name="Ettema T.J."/>
        </authorList>
    </citation>
    <scope>NUCLEOTIDE SEQUENCE</scope>
</reference>
<feature type="transmembrane region" description="Helical" evidence="6">
    <location>
        <begin position="329"/>
        <end position="348"/>
    </location>
</feature>
<evidence type="ECO:0008006" key="8">
    <source>
        <dbReference type="Google" id="ProtNLM"/>
    </source>
</evidence>
<dbReference type="PANTHER" id="PTHR30341">
    <property type="entry name" value="SODIUM ION/PROTON ANTIPORTER NHAA-RELATED"/>
    <property type="match status" value="1"/>
</dbReference>
<dbReference type="PANTHER" id="PTHR30341:SF0">
    <property type="entry name" value="NA(+)_H(+) ANTIPORTER NHAA"/>
    <property type="match status" value="1"/>
</dbReference>
<feature type="transmembrane region" description="Helical" evidence="6">
    <location>
        <begin position="177"/>
        <end position="200"/>
    </location>
</feature>
<protein>
    <recommendedName>
        <fullName evidence="8">Na(+)/H(+) antiporter NhaA</fullName>
    </recommendedName>
</protein>
<dbReference type="GO" id="GO:0005886">
    <property type="term" value="C:plasma membrane"/>
    <property type="evidence" value="ECO:0007669"/>
    <property type="project" value="UniProtKB-SubCell"/>
</dbReference>
<dbReference type="Pfam" id="PF06965">
    <property type="entry name" value="Na_H_antiport_1"/>
    <property type="match status" value="1"/>
</dbReference>
<dbReference type="InterPro" id="IPR023171">
    <property type="entry name" value="Na/H_antiporter_dom_sf"/>
</dbReference>
<feature type="transmembrane region" description="Helical" evidence="6">
    <location>
        <begin position="360"/>
        <end position="382"/>
    </location>
</feature>
<evidence type="ECO:0000256" key="6">
    <source>
        <dbReference type="SAM" id="Phobius"/>
    </source>
</evidence>
<feature type="transmembrane region" description="Helical" evidence="6">
    <location>
        <begin position="434"/>
        <end position="452"/>
    </location>
</feature>
<feature type="transmembrane region" description="Helical" evidence="6">
    <location>
        <begin position="43"/>
        <end position="65"/>
    </location>
</feature>
<accession>A0A0F9VUP0</accession>
<feature type="transmembrane region" description="Helical" evidence="6">
    <location>
        <begin position="85"/>
        <end position="105"/>
    </location>
</feature>
<comment type="caution">
    <text evidence="7">The sequence shown here is derived from an EMBL/GenBank/DDBJ whole genome shotgun (WGS) entry which is preliminary data.</text>
</comment>
<evidence type="ECO:0000256" key="1">
    <source>
        <dbReference type="ARBA" id="ARBA00004429"/>
    </source>
</evidence>
<organism evidence="7">
    <name type="scientific">marine sediment metagenome</name>
    <dbReference type="NCBI Taxonomy" id="412755"/>
    <lineage>
        <taxon>unclassified sequences</taxon>
        <taxon>metagenomes</taxon>
        <taxon>ecological metagenomes</taxon>
    </lineage>
</organism>
<dbReference type="InterPro" id="IPR004670">
    <property type="entry name" value="NhaA"/>
</dbReference>
<feature type="transmembrane region" description="Helical" evidence="6">
    <location>
        <begin position="402"/>
        <end position="422"/>
    </location>
</feature>
<dbReference type="AlphaFoldDB" id="A0A0F9VUP0"/>